<feature type="region of interest" description="Disordered" evidence="2">
    <location>
        <begin position="559"/>
        <end position="603"/>
    </location>
</feature>
<feature type="compositionally biased region" description="Basic and acidic residues" evidence="2">
    <location>
        <begin position="592"/>
        <end position="603"/>
    </location>
</feature>
<evidence type="ECO:0000256" key="2">
    <source>
        <dbReference type="SAM" id="MobiDB-lite"/>
    </source>
</evidence>
<dbReference type="EMBL" id="BK014839">
    <property type="protein sequence ID" value="DAD78161.1"/>
    <property type="molecule type" value="Genomic_DNA"/>
</dbReference>
<evidence type="ECO:0000313" key="3">
    <source>
        <dbReference type="EMBL" id="DAD78161.1"/>
    </source>
</evidence>
<organism evidence="3">
    <name type="scientific">Siphoviridae sp. ctrgt10</name>
    <dbReference type="NCBI Taxonomy" id="2826479"/>
    <lineage>
        <taxon>Viruses</taxon>
        <taxon>Duplodnaviria</taxon>
        <taxon>Heunggongvirae</taxon>
        <taxon>Uroviricota</taxon>
        <taxon>Caudoviricetes</taxon>
    </lineage>
</organism>
<proteinExistence type="predicted"/>
<sequence>MAKTVVTKIKGLGSIDADAEKRIAKQVAEYDKQLRKQTQQDLYKLQMSYAKKLNAADEEDKKKLQEKLTKKEEKIRKAREEEAAAYSLYLTQKNLEKEKEYRKSIQLEMGKMQAKTATNWKDYGKGLSRQLGAAAENLVGTIGKSISGSVEKYLDLYVKYYSSITTRLQNSGLSYTKINDVFKARTAANPYFKYETLLENLATLVEAGIADNVSQRAFFGAISDKVATTFDVAQESMLNIIRIQQADTTAARLGMEANLTRLFNSYFRDTSYLNQLYDTVQSALIDTSAMFPQTEASIEFEYIVQKWLGSLSSVGATDSTLTALASAINALATGDVDYFASNAAMQNLLVMAANKVNLDYGNLLTRGVSTTQVNDLMVGVIEYIKSILNSNNNVVKKQYAQLFGVTVSDLAAFTNLTSDTIENLHKTVLSYDGTLKEVESQLSKVASRTHVSELIQNVLDNTMASVGMGVANNAVMYSMYKAADMVEKITGGISLPAIGVLGNFVDLNMTLEGLVKGGILGISTVTSLVSAVSNMFKGKFLDPDQYKIVTSGEGFTTWSKPGELRESTSASTTVSNTDSTGVSQSLAQQQKETGESVSGDKNKDVDMEKEYYIPYKNSMEKLIELLQGTLNVYVTNNTYTKGPGNPVLGE</sequence>
<feature type="coiled-coil region" evidence="1">
    <location>
        <begin position="54"/>
        <end position="81"/>
    </location>
</feature>
<protein>
    <submittedName>
        <fullName evidence="3">Uncharacterized protein</fullName>
    </submittedName>
</protein>
<name>A0A8S5M756_9CAUD</name>
<feature type="compositionally biased region" description="Polar residues" evidence="2">
    <location>
        <begin position="567"/>
        <end position="591"/>
    </location>
</feature>
<keyword evidence="1" id="KW-0175">Coiled coil</keyword>
<evidence type="ECO:0000256" key="1">
    <source>
        <dbReference type="SAM" id="Coils"/>
    </source>
</evidence>
<dbReference type="CDD" id="cd22249">
    <property type="entry name" value="UDM1_RNF168_RNF169-like"/>
    <property type="match status" value="1"/>
</dbReference>
<reference evidence="3" key="1">
    <citation type="journal article" date="2021" name="Proc. Natl. Acad. Sci. U.S.A.">
        <title>A Catalog of Tens of Thousands of Viruses from Human Metagenomes Reveals Hidden Associations with Chronic Diseases.</title>
        <authorList>
            <person name="Tisza M.J."/>
            <person name="Buck C.B."/>
        </authorList>
    </citation>
    <scope>NUCLEOTIDE SEQUENCE</scope>
    <source>
        <strain evidence="3">Ctrgt10</strain>
    </source>
</reference>
<accession>A0A8S5M756</accession>